<feature type="compositionally biased region" description="Polar residues" evidence="13">
    <location>
        <begin position="1148"/>
        <end position="1185"/>
    </location>
</feature>
<feature type="compositionally biased region" description="Pro residues" evidence="13">
    <location>
        <begin position="1347"/>
        <end position="1358"/>
    </location>
</feature>
<evidence type="ECO:0000256" key="10">
    <source>
        <dbReference type="PROSITE-ProRule" id="PRU00146"/>
    </source>
</evidence>
<dbReference type="InterPro" id="IPR001965">
    <property type="entry name" value="Znf_PHD"/>
</dbReference>
<evidence type="ECO:0000256" key="1">
    <source>
        <dbReference type="ARBA" id="ARBA00004123"/>
    </source>
</evidence>
<evidence type="ECO:0000256" key="4">
    <source>
        <dbReference type="ARBA" id="ARBA00022771"/>
    </source>
</evidence>
<feature type="region of interest" description="Disordered" evidence="13">
    <location>
        <begin position="3070"/>
        <end position="3199"/>
    </location>
</feature>
<dbReference type="PANTHER" id="PTHR45888:SF6">
    <property type="entry name" value="HL01030P-RELATED"/>
    <property type="match status" value="1"/>
</dbReference>
<comment type="subcellular location">
    <subcellularLocation>
        <location evidence="1">Nucleus</location>
    </subcellularLocation>
</comment>
<feature type="region of interest" description="Disordered" evidence="13">
    <location>
        <begin position="124"/>
        <end position="147"/>
    </location>
</feature>
<dbReference type="GO" id="GO:0003713">
    <property type="term" value="F:transcription coactivator activity"/>
    <property type="evidence" value="ECO:0007669"/>
    <property type="project" value="TreeGrafter"/>
</dbReference>
<feature type="compositionally biased region" description="Pro residues" evidence="13">
    <location>
        <begin position="2426"/>
        <end position="2435"/>
    </location>
</feature>
<feature type="region of interest" description="Disordered" evidence="13">
    <location>
        <begin position="854"/>
        <end position="953"/>
    </location>
</feature>
<dbReference type="GO" id="GO:0003677">
    <property type="term" value="F:DNA binding"/>
    <property type="evidence" value="ECO:0007669"/>
    <property type="project" value="UniProtKB-UniRule"/>
</dbReference>
<feature type="compositionally biased region" description="Polar residues" evidence="13">
    <location>
        <begin position="1399"/>
        <end position="1412"/>
    </location>
</feature>
<keyword evidence="5" id="KW-0862">Zinc</keyword>
<keyword evidence="4 10" id="KW-0863">Zinc-finger</keyword>
<feature type="region of interest" description="Disordered" evidence="13">
    <location>
        <begin position="2224"/>
        <end position="2276"/>
    </location>
</feature>
<dbReference type="GO" id="GO:0042800">
    <property type="term" value="F:histone H3K4 methyltransferase activity"/>
    <property type="evidence" value="ECO:0007669"/>
    <property type="project" value="TreeGrafter"/>
</dbReference>
<evidence type="ECO:0000313" key="17">
    <source>
        <dbReference type="Proteomes" id="UP001445076"/>
    </source>
</evidence>
<feature type="region of interest" description="Disordered" evidence="13">
    <location>
        <begin position="1936"/>
        <end position="1993"/>
    </location>
</feature>
<keyword evidence="8" id="KW-0804">Transcription</keyword>
<feature type="domain" description="HMG box" evidence="15">
    <location>
        <begin position="1079"/>
        <end position="1146"/>
    </location>
</feature>
<evidence type="ECO:0000256" key="9">
    <source>
        <dbReference type="ARBA" id="ARBA00023242"/>
    </source>
</evidence>
<feature type="region of interest" description="Disordered" evidence="13">
    <location>
        <begin position="2404"/>
        <end position="2592"/>
    </location>
</feature>
<evidence type="ECO:0000256" key="8">
    <source>
        <dbReference type="ARBA" id="ARBA00023163"/>
    </source>
</evidence>
<gene>
    <name evidence="16" type="ORF">OTU49_016799</name>
</gene>
<dbReference type="SUPFAM" id="SSF46689">
    <property type="entry name" value="Homeodomain-like"/>
    <property type="match status" value="1"/>
</dbReference>
<keyword evidence="2" id="KW-0479">Metal-binding</keyword>
<feature type="compositionally biased region" description="Low complexity" evidence="13">
    <location>
        <begin position="2547"/>
        <end position="2564"/>
    </location>
</feature>
<keyword evidence="7 11" id="KW-0238">DNA-binding</keyword>
<feature type="compositionally biased region" description="Acidic residues" evidence="13">
    <location>
        <begin position="1717"/>
        <end position="1726"/>
    </location>
</feature>
<dbReference type="Gene3D" id="3.30.40.10">
    <property type="entry name" value="Zinc/RING finger domain, C3HC4 (zinc finger)"/>
    <property type="match status" value="3"/>
</dbReference>
<dbReference type="InterPro" id="IPR019787">
    <property type="entry name" value="Znf_PHD-finger"/>
</dbReference>
<dbReference type="GO" id="GO:0008270">
    <property type="term" value="F:zinc ion binding"/>
    <property type="evidence" value="ECO:0007669"/>
    <property type="project" value="UniProtKB-KW"/>
</dbReference>
<feature type="region of interest" description="Disordered" evidence="13">
    <location>
        <begin position="755"/>
        <end position="775"/>
    </location>
</feature>
<comment type="caution">
    <text evidence="16">The sequence shown here is derived from an EMBL/GenBank/DDBJ whole genome shotgun (WGS) entry which is preliminary data.</text>
</comment>
<feature type="compositionally biased region" description="Low complexity" evidence="13">
    <location>
        <begin position="1061"/>
        <end position="1071"/>
    </location>
</feature>
<feature type="compositionally biased region" description="Pro residues" evidence="13">
    <location>
        <begin position="1940"/>
        <end position="1959"/>
    </location>
</feature>
<evidence type="ECO:0000256" key="5">
    <source>
        <dbReference type="ARBA" id="ARBA00022833"/>
    </source>
</evidence>
<dbReference type="Pfam" id="PF03221">
    <property type="entry name" value="HTH_Tnp_Tc5"/>
    <property type="match status" value="1"/>
</dbReference>
<keyword evidence="6" id="KW-0805">Transcription regulation</keyword>
<feature type="compositionally biased region" description="Pro residues" evidence="13">
    <location>
        <begin position="1551"/>
        <end position="1573"/>
    </location>
</feature>
<feature type="compositionally biased region" description="Acidic residues" evidence="13">
    <location>
        <begin position="537"/>
        <end position="547"/>
    </location>
</feature>
<keyword evidence="3" id="KW-0677">Repeat</keyword>
<feature type="compositionally biased region" description="Basic residues" evidence="13">
    <location>
        <begin position="3569"/>
        <end position="3581"/>
    </location>
</feature>
<dbReference type="InterPro" id="IPR006600">
    <property type="entry name" value="HTH_CenpB_DNA-bd_dom"/>
</dbReference>
<evidence type="ECO:0000256" key="13">
    <source>
        <dbReference type="SAM" id="MobiDB-lite"/>
    </source>
</evidence>
<evidence type="ECO:0000256" key="6">
    <source>
        <dbReference type="ARBA" id="ARBA00023015"/>
    </source>
</evidence>
<feature type="compositionally biased region" description="Basic and acidic residues" evidence="13">
    <location>
        <begin position="1742"/>
        <end position="1754"/>
    </location>
</feature>
<dbReference type="SMART" id="SM00249">
    <property type="entry name" value="PHD"/>
    <property type="match status" value="4"/>
</dbReference>
<feature type="compositionally biased region" description="Pro residues" evidence="13">
    <location>
        <begin position="1190"/>
        <end position="1200"/>
    </location>
</feature>
<feature type="compositionally biased region" description="Low complexity" evidence="13">
    <location>
        <begin position="3139"/>
        <end position="3148"/>
    </location>
</feature>
<keyword evidence="12" id="KW-0175">Coiled coil</keyword>
<feature type="compositionally biased region" description="Pro residues" evidence="13">
    <location>
        <begin position="3077"/>
        <end position="3093"/>
    </location>
</feature>
<dbReference type="PROSITE" id="PS50118">
    <property type="entry name" value="HMG_BOX_2"/>
    <property type="match status" value="1"/>
</dbReference>
<dbReference type="SUPFAM" id="SSF57903">
    <property type="entry name" value="FYVE/PHD zinc finger"/>
    <property type="match status" value="3"/>
</dbReference>
<feature type="compositionally biased region" description="Pro residues" evidence="13">
    <location>
        <begin position="1366"/>
        <end position="1376"/>
    </location>
</feature>
<evidence type="ECO:0000256" key="2">
    <source>
        <dbReference type="ARBA" id="ARBA00022723"/>
    </source>
</evidence>
<feature type="region of interest" description="Disordered" evidence="13">
    <location>
        <begin position="3771"/>
        <end position="3790"/>
    </location>
</feature>
<feature type="region of interest" description="Disordered" evidence="13">
    <location>
        <begin position="47"/>
        <end position="102"/>
    </location>
</feature>
<accession>A0AAW0Y5T3</accession>
<keyword evidence="9 11" id="KW-0539">Nucleus</keyword>
<dbReference type="Pfam" id="PF00628">
    <property type="entry name" value="PHD"/>
    <property type="match status" value="1"/>
</dbReference>
<feature type="compositionally biased region" description="Low complexity" evidence="13">
    <location>
        <begin position="2254"/>
        <end position="2273"/>
    </location>
</feature>
<evidence type="ECO:0000259" key="14">
    <source>
        <dbReference type="PROSITE" id="PS50016"/>
    </source>
</evidence>
<feature type="compositionally biased region" description="Low complexity" evidence="13">
    <location>
        <begin position="864"/>
        <end position="876"/>
    </location>
</feature>
<dbReference type="Gene3D" id="1.10.10.60">
    <property type="entry name" value="Homeodomain-like"/>
    <property type="match status" value="1"/>
</dbReference>
<feature type="compositionally biased region" description="Polar residues" evidence="13">
    <location>
        <begin position="2083"/>
        <end position="2099"/>
    </location>
</feature>
<dbReference type="InterPro" id="IPR011011">
    <property type="entry name" value="Znf_FYVE_PHD"/>
</dbReference>
<dbReference type="Gene3D" id="1.10.30.10">
    <property type="entry name" value="High mobility group box domain"/>
    <property type="match status" value="1"/>
</dbReference>
<feature type="compositionally biased region" description="Polar residues" evidence="13">
    <location>
        <begin position="2224"/>
        <end position="2234"/>
    </location>
</feature>
<dbReference type="InterPro" id="IPR009071">
    <property type="entry name" value="HMG_box_dom"/>
</dbReference>
<feature type="compositionally biased region" description="Pro residues" evidence="13">
    <location>
        <begin position="1257"/>
        <end position="1283"/>
    </location>
</feature>
<feature type="compositionally biased region" description="Low complexity" evidence="13">
    <location>
        <begin position="524"/>
        <end position="534"/>
    </location>
</feature>
<feature type="compositionally biased region" description="Low complexity" evidence="13">
    <location>
        <begin position="1574"/>
        <end position="1616"/>
    </location>
</feature>
<keyword evidence="17" id="KW-1185">Reference proteome</keyword>
<reference evidence="16 17" key="1">
    <citation type="journal article" date="2024" name="BMC Genomics">
        <title>Genome assembly of redclaw crayfish (Cherax quadricarinatus) provides insights into its immune adaptation and hypoxia tolerance.</title>
        <authorList>
            <person name="Liu Z."/>
            <person name="Zheng J."/>
            <person name="Li H."/>
            <person name="Fang K."/>
            <person name="Wang S."/>
            <person name="He J."/>
            <person name="Zhou D."/>
            <person name="Weng S."/>
            <person name="Chi M."/>
            <person name="Gu Z."/>
            <person name="He J."/>
            <person name="Li F."/>
            <person name="Wang M."/>
        </authorList>
    </citation>
    <scope>NUCLEOTIDE SEQUENCE [LARGE SCALE GENOMIC DNA]</scope>
    <source>
        <strain evidence="16">ZL_2023a</strain>
    </source>
</reference>
<evidence type="ECO:0000313" key="16">
    <source>
        <dbReference type="EMBL" id="KAK8747406.1"/>
    </source>
</evidence>
<dbReference type="InterPro" id="IPR013083">
    <property type="entry name" value="Znf_RING/FYVE/PHD"/>
</dbReference>
<feature type="domain" description="PHD-type" evidence="14">
    <location>
        <begin position="305"/>
        <end position="355"/>
    </location>
</feature>
<dbReference type="GO" id="GO:0044666">
    <property type="term" value="C:MLL3/4 complex"/>
    <property type="evidence" value="ECO:0007669"/>
    <property type="project" value="TreeGrafter"/>
</dbReference>
<feature type="compositionally biased region" description="Pro residues" evidence="13">
    <location>
        <begin position="1617"/>
        <end position="1628"/>
    </location>
</feature>
<dbReference type="InterPro" id="IPR009057">
    <property type="entry name" value="Homeodomain-like_sf"/>
</dbReference>
<feature type="coiled-coil region" evidence="12">
    <location>
        <begin position="2146"/>
        <end position="2198"/>
    </location>
</feature>
<feature type="compositionally biased region" description="Polar residues" evidence="13">
    <location>
        <begin position="891"/>
        <end position="911"/>
    </location>
</feature>
<feature type="region of interest" description="Disordered" evidence="13">
    <location>
        <begin position="2301"/>
        <end position="2329"/>
    </location>
</feature>
<feature type="region of interest" description="Disordered" evidence="13">
    <location>
        <begin position="1134"/>
        <end position="1507"/>
    </location>
</feature>
<dbReference type="CDD" id="cd15513">
    <property type="entry name" value="PHD5_KMT2C_like"/>
    <property type="match status" value="1"/>
</dbReference>
<feature type="region of interest" description="Disordered" evidence="13">
    <location>
        <begin position="989"/>
        <end position="1076"/>
    </location>
</feature>
<feature type="compositionally biased region" description="Pro residues" evidence="13">
    <location>
        <begin position="1663"/>
        <end position="1672"/>
    </location>
</feature>
<evidence type="ECO:0000256" key="7">
    <source>
        <dbReference type="ARBA" id="ARBA00023125"/>
    </source>
</evidence>
<feature type="region of interest" description="Disordered" evidence="13">
    <location>
        <begin position="3709"/>
        <end position="3757"/>
    </location>
</feature>
<feature type="compositionally biased region" description="Polar residues" evidence="13">
    <location>
        <begin position="3540"/>
        <end position="3559"/>
    </location>
</feature>
<dbReference type="CDD" id="cd15489">
    <property type="entry name" value="PHD_SF"/>
    <property type="match status" value="1"/>
</dbReference>
<evidence type="ECO:0000259" key="15">
    <source>
        <dbReference type="PROSITE" id="PS50118"/>
    </source>
</evidence>
<feature type="region of interest" description="Disordered" evidence="13">
    <location>
        <begin position="1527"/>
        <end position="1756"/>
    </location>
</feature>
<evidence type="ECO:0000256" key="3">
    <source>
        <dbReference type="ARBA" id="ARBA00022737"/>
    </source>
</evidence>
<dbReference type="InterPro" id="IPR036910">
    <property type="entry name" value="HMG_box_dom_sf"/>
</dbReference>
<feature type="compositionally biased region" description="Basic residues" evidence="13">
    <location>
        <begin position="134"/>
        <end position="147"/>
    </location>
</feature>
<proteinExistence type="predicted"/>
<protein>
    <recommendedName>
        <fullName evidence="18">[Histone H3]-lysine(4) N-trimethyltransferase</fullName>
    </recommendedName>
</protein>
<evidence type="ECO:0008006" key="18">
    <source>
        <dbReference type="Google" id="ProtNLM"/>
    </source>
</evidence>
<feature type="compositionally biased region" description="Low complexity" evidence="13">
    <location>
        <begin position="1329"/>
        <end position="1346"/>
    </location>
</feature>
<feature type="compositionally biased region" description="Polar residues" evidence="13">
    <location>
        <begin position="1014"/>
        <end position="1047"/>
    </location>
</feature>
<dbReference type="GO" id="GO:0045944">
    <property type="term" value="P:positive regulation of transcription by RNA polymerase II"/>
    <property type="evidence" value="ECO:0007669"/>
    <property type="project" value="TreeGrafter"/>
</dbReference>
<feature type="compositionally biased region" description="Polar residues" evidence="13">
    <location>
        <begin position="2531"/>
        <end position="2542"/>
    </location>
</feature>
<dbReference type="CDD" id="cd15514">
    <property type="entry name" value="PHD6_KMT2C_like"/>
    <property type="match status" value="1"/>
</dbReference>
<evidence type="ECO:0000256" key="11">
    <source>
        <dbReference type="PROSITE-ProRule" id="PRU00267"/>
    </source>
</evidence>
<feature type="compositionally biased region" description="Basic and acidic residues" evidence="13">
    <location>
        <begin position="1134"/>
        <end position="1147"/>
    </location>
</feature>
<evidence type="ECO:0000256" key="12">
    <source>
        <dbReference type="SAM" id="Coils"/>
    </source>
</evidence>
<feature type="compositionally biased region" description="Basic and acidic residues" evidence="13">
    <location>
        <begin position="755"/>
        <end position="770"/>
    </location>
</feature>
<feature type="compositionally biased region" description="Low complexity" evidence="13">
    <location>
        <begin position="2411"/>
        <end position="2425"/>
    </location>
</feature>
<feature type="compositionally biased region" description="Low complexity" evidence="13">
    <location>
        <begin position="1465"/>
        <end position="1477"/>
    </location>
</feature>
<feature type="compositionally biased region" description="Low complexity" evidence="13">
    <location>
        <begin position="3100"/>
        <end position="3123"/>
    </location>
</feature>
<organism evidence="16 17">
    <name type="scientific">Cherax quadricarinatus</name>
    <name type="common">Australian red claw crayfish</name>
    <dbReference type="NCBI Taxonomy" id="27406"/>
    <lineage>
        <taxon>Eukaryota</taxon>
        <taxon>Metazoa</taxon>
        <taxon>Ecdysozoa</taxon>
        <taxon>Arthropoda</taxon>
        <taxon>Crustacea</taxon>
        <taxon>Multicrustacea</taxon>
        <taxon>Malacostraca</taxon>
        <taxon>Eumalacostraca</taxon>
        <taxon>Eucarida</taxon>
        <taxon>Decapoda</taxon>
        <taxon>Pleocyemata</taxon>
        <taxon>Astacidea</taxon>
        <taxon>Parastacoidea</taxon>
        <taxon>Parastacidae</taxon>
        <taxon>Cherax</taxon>
    </lineage>
</organism>
<sequence length="3902" mass="418098">MAQCTKCKRHVHSMCDIDADLSVIQTKWNADHSYEYVCSSCNRIVASPSQSPRTTQDDSCDGPPESSVHSEDSNDTDLTSEGKSEDLSSVPKPQSSFCSRGKPLSLAKRGGFLPRLRGGAGEKYGVGKKAVSSSKKRGQTIPVRRGRGNGRGYRGYFNYQNISLQVMESNHSSGKEEGEENKVILVSTDDEFCLEQDVCAMCGAFGQDQEGRLIACAQCGQCYHPFCANVKHMEGVPLSGRILIEQATYFHQHHKIDTKNDNTHGWLHRLKKRHGILQVKAAGEKASEDKVTKVVLQKGWRCLDCTVCEGCGERNDEARLVLCEDCDISYHIYCMKPPLDHVPSGVWRCKWCAMCLHCGATDPGPNATWQQNYSMCGPCMSMTQCPVCDEPYSDGELIIQCSNCERWLHASDDMIHTEDDAERCAEKGYLCLICRPQDALPPHLLPHTPPARTTRVVQTAIVTTTATPSPVRASSPVDMMTKVTSKAQYWVDGTCLSECGMFQIKTMTLEPQKKPRNPKTVRTSRGPSIDSSGSRDIDDDDEDDDDNKLENEEPKHWVYGMKEGTLLQAKDDGTPPDLPEGFYTLPGPEPGTFTLRKRRYRNIKTLGIGGFQVRARGKREEEKAREEATLDPQVLELRRKRSNWRTKKKIKLLEKFPSYIQEAFFGRNLMDTSNLEEEMKQISSLDEEIDEDVLESQKTKSAITLSKDELQLVQAAQNKQHGHDRRLDSCVQQTKLLSPRHIKFEDFADARKRDKKYSDEKKYKDHKDEDMAQEDENNEAIDAIFGQGGDITDILMHDIINGAMKDDDANLTGDDDISQDAIDVPGGSGNGTKLTDILGPGFNLDVADIMKNLPEDSTEDSQDSTLSTSIPPTSTLGGVEGEGSACLDSEASVNSTPTVSPATQPTSSLPSTKEALMTPITPSVTLPAASTLRPNQPPVAPLGSMPTGSSMSCIPQGPTLSSVSICNTIQGLSPIPSISCPTTMQNPVGLASPITHQSPSALPSPLPSPITGGSILSQSHPSPLSRPDSQASSHGYPNTPSSFTTNKPPTPTVPEPQKVWSSNDSQSQSLSLEEDESLGAKATKAAVLYVNVHKPTLKTDYPAVADRERQIRRIWKNLKDTEQKKMLIQRARENKKEYYKNKQEQQRALKSSENMEGNNTPGSAGTPGSINEGVNTDPSPANTPHASPRAPLPSLTPPRPMIVTQRPQMPSGSPMRQGVSHGIIRGPLTHPGLNDPYALPPGTPHPSKSVDSFTHPPSTPTPQTSPLPSPTSDPYSRIPPSPRPHSSDPYSIAPPTPRPVVNDPYTMPPPTPRSVDPYGNQPPGQRPLTSDPFTTCTTPTDSFSQPPASPYAQAPPTPRPHDDVYGPPPPGPPGSIPDPARQQHLRELLQRPWSEGSGVHQTVIPQPLTSPTGLPGEFRPPLPPVVQGQGARMRPSMAPGQPNMMTHPVSPQGGQMDPRVRMILQQRSIQQQQSQRQTVVAGRNPLDPFNPHAQHRPPQQYIGAAGPGVRPGVTNVVRGPTATVMVSQGLGSPHLPTGGTVRVPVVSPTHHPQPPTHPLGPPPHPSTSHPQPPHHSSSLPQPQQSLPQQSHPQQSLPQQSHPQIPHSQPHPQSHPQQPHPPLPHPQQTPPSSQQHQLESELPEAVTRELEQLEEEQQQQQHQDPPPPPPQSTPQPTQSQTAPCQGDDLADLAGEITSMEDDDLLGMGGDFNALLEFADGEDGEEDNEKLPSNLFDDLDGDEDERRKRERGRELMMSRGLQKGKVVISNEIPVGLPSPGMLLHPRPTLSPAHEPENHRISTVTLDSVPQPQEPHQSPTVPHSVQQRPCIEQGVPLQHPEASVASNMAPSGPNPVNVSNTECSNMPSPSTMVPMGHSSGPPTGPPPGPLMSPVRLTMSTSPQQQPVQPQMAPHITRATPSSGFSGIGVTRMLGHRVGMLRQPAPPPPPYPGHPPPPYPRPQEQPLLIEDLLEQEKQEQMKQQKASHHQQQESLGPVDLNLSDMDYEKLKADVLSAGNPSVGLPPIPGGQQVMSGNGGVRQPYQRIVGPPQVSTQTAHQVPGPVQPMTRPVRPQGDPGIHPALLQAVTTRASVSSTPGTVNIKTLPPPPQPPDNPQTDAERQQQHQYEQWLGQQHSLIASQQRFYETEIIKLRKQRKSLNSRQRTLKKNGQELNENDAADLARVQREASAIQRHLEQCRKSARQHAMIVQEYNNKKRNRQSHIISTQGGVMNASPGNMMTGASPMGHAGSSPLHSTPQSPLMSPSPSSQPGMGLSPMVPSPHTPVASPNPTIVPQHSPHAMVVPGPHPSPGESPFSPQTRMPSPGGGYPDQGPRTTYPGAPQGMTHHMMVSPMRVRMPAHSPGTQTVQPGQMSPHMMGVRASYPQAGVMMPQGQGTTMMMRHQYPQGVMPLRRPSGSGPVPSPGSVGPIPSPGGPVPSPLGGGMAMKPSPVHSGLKSPVPLASPSGPVPSPISGNMSMKPSPVHSGLRSPVPLASPQMRSHSAENPGTPLTPRSVGTGEVGGAPHTPHSDMGGASSNSSQVNSPHPSVPTPTSDAVPSPASSSTPTAGVGTVAPRSGGGGGGNANNPNNPAPLPPHIRRFGYFKPGLRGGTLLRSRWGHFKFGLKGGAPLGEIENNTVQTTCSNEMATVASTNTTSNVSTSSSSILRAVSTTALSKNDVETHEGQEGLAHVLSESLKGPVRMIGGSVSRAGQSAYSPAGLTTAAMTPHLSSIVNKVVIPEPSKSEIPPSSRHQAVIGIPGGGAILSQNNMYPSHTVAVAPGIRLPSVNASTNYPSSNIVTGCVATTHSSIMGMAVGTTGAGGISGSLVPPPIMSVTSCATTTASMYNLSMAPTNRPLDEVSTHSTMVSINDQVSGISSGLTNFPNNTGLPSTSVSALTLTTPSLGRPLVSIPVQKIGLQQRPVVHTTGAPSVTTQQLRTLPSIGQLQPGARQFRTQLIRAPVSQQPGSLDLEGHKLVTQQQVMHPSISQPVGVLSSGVPQTLSQQTWIQTSSGTLSQSGVVVQSGLQQTVGVRMVTQPMMVQQTIVRSGNVMVRPATSGQVAVQGGVRMMMIHGGKPVRTPSPPVSRPTMMPPPAAKSPAGHSASPVLRVSPSPSPLSNHPSPHSPQIKGQSPLMGSPAPSPHSSLPTLSSIIKREPDDEHPGPCSTPNMSHSGMAGPSISQPPGTLHVTISGAPSQTTTQLPVMNHPHLTTQNSSLDTGPLKTEGLNEGMSKESSNALLKQLLENTGCASPLQQPPQGQLVLFRSSQGTIPMQSSHLSQVASQVPNPTPIIVPRSIVPVSAPSSHAPALHTTSVASMMSQSADIQQQHHAVIAPGTQPQPLGPSPQLMQRSVVVSGPQQISQNPGTHTVVLGQQQLIAQSGGHVNLSHSVARLGVPFTGQSHPVQHTTGPHPSSQHAGIRQVTTHHIAHPGINPSSGHHVIPGQPTHQTVTVSHPSRPLGHPVTPSGPHMVVHPGLRPAHPGQHPLVNAHPPGTHLVSGSRPTLNSTIMNAAPTPASMADRINSDPALKTEMRVMIPETVMGTGTSTGEHTPEMTTPNDGSDSLDHEELKKAKKRAQQARRKSQSKDTKVQPAKRARQGSRVEEDYDAYIDSVMQQLRSMPPLTIMEPEVPRNFNLCPMFGSGDLTKLGRRDYNHRQGVLEGSEGQATIKNITDFYNTQPFGDKLPIVTPAKTAPTQRGFYIHEFTPPKIGLPLDEYQGEGDSVSGSNRPTPAPTPTRDADSPDTVLSSSSPECILPESPLPFKGLRLVDMDEDPQEDQRDRSLSPSIPLLVPTPIRPGQLPFLPSLDKDSKDIPELDKENIGSLSSITMKSRIGQSPALPLKDMGNVTVTLTLSSQAGEDVSGVLRSLANLLNIPPPSSYQMADRLQAPKLPRVYHHKHPKCP</sequence>
<feature type="DNA-binding region" description="HMG box" evidence="11">
    <location>
        <begin position="1079"/>
        <end position="1146"/>
    </location>
</feature>
<dbReference type="PROSITE" id="PS50016">
    <property type="entry name" value="ZF_PHD_2"/>
    <property type="match status" value="1"/>
</dbReference>
<name>A0AAW0Y5T3_CHEQU</name>
<dbReference type="Proteomes" id="UP001445076">
    <property type="component" value="Unassembled WGS sequence"/>
</dbReference>
<feature type="compositionally biased region" description="Pro residues" evidence="13">
    <location>
        <begin position="2102"/>
        <end position="2111"/>
    </location>
</feature>
<dbReference type="PANTHER" id="PTHR45888">
    <property type="entry name" value="HL01030P-RELATED"/>
    <property type="match status" value="1"/>
</dbReference>
<dbReference type="CDD" id="cd15512">
    <property type="entry name" value="PHD4_KMT2C_like"/>
    <property type="match status" value="1"/>
</dbReference>
<feature type="region of interest" description="Disordered" evidence="13">
    <location>
        <begin position="2017"/>
        <end position="2126"/>
    </location>
</feature>
<feature type="region of interest" description="Disordered" evidence="13">
    <location>
        <begin position="3539"/>
        <end position="3601"/>
    </location>
</feature>
<feature type="compositionally biased region" description="Polar residues" evidence="13">
    <location>
        <begin position="3190"/>
        <end position="3199"/>
    </location>
</feature>
<dbReference type="EMBL" id="JARKIK010000015">
    <property type="protein sequence ID" value="KAK8747406.1"/>
    <property type="molecule type" value="Genomic_DNA"/>
</dbReference>
<feature type="compositionally biased region" description="Basic and acidic residues" evidence="13">
    <location>
        <begin position="3150"/>
        <end position="3159"/>
    </location>
</feature>
<feature type="region of interest" description="Disordered" evidence="13">
    <location>
        <begin position="509"/>
        <end position="555"/>
    </location>
</feature>